<dbReference type="GO" id="GO:0022625">
    <property type="term" value="C:cytosolic large ribosomal subunit"/>
    <property type="evidence" value="ECO:0007669"/>
    <property type="project" value="TreeGrafter"/>
</dbReference>
<keyword evidence="10" id="KW-1185">Reference proteome</keyword>
<evidence type="ECO:0000256" key="6">
    <source>
        <dbReference type="HAMAP-Rule" id="MF_01342"/>
    </source>
</evidence>
<evidence type="ECO:0000256" key="2">
    <source>
        <dbReference type="ARBA" id="ARBA00022555"/>
    </source>
</evidence>
<dbReference type="InterPro" id="IPR036920">
    <property type="entry name" value="Ribosomal_uL16_sf"/>
</dbReference>
<evidence type="ECO:0000256" key="7">
    <source>
        <dbReference type="RuleBase" id="RU004413"/>
    </source>
</evidence>
<dbReference type="RefSeq" id="WP_009201480.1">
    <property type="nucleotide sequence ID" value="NZ_ACJX03000001.1"/>
</dbReference>
<dbReference type="Proteomes" id="UP000005273">
    <property type="component" value="Unassembled WGS sequence"/>
</dbReference>
<dbReference type="PANTHER" id="PTHR12220:SF13">
    <property type="entry name" value="LARGE RIBOSOMAL SUBUNIT PROTEIN UL16M"/>
    <property type="match status" value="1"/>
</dbReference>
<dbReference type="GO" id="GO:0003735">
    <property type="term" value="F:structural constituent of ribosome"/>
    <property type="evidence" value="ECO:0007669"/>
    <property type="project" value="InterPro"/>
</dbReference>
<accession>A0A0T5XBU1</accession>
<dbReference type="HAMAP" id="MF_01342">
    <property type="entry name" value="Ribosomal_uL16"/>
    <property type="match status" value="1"/>
</dbReference>
<dbReference type="GO" id="GO:0006412">
    <property type="term" value="P:translation"/>
    <property type="evidence" value="ECO:0007669"/>
    <property type="project" value="UniProtKB-UniRule"/>
</dbReference>
<dbReference type="CDD" id="cd01433">
    <property type="entry name" value="Ribosomal_L16_L10e"/>
    <property type="match status" value="1"/>
</dbReference>
<dbReference type="eggNOG" id="COG0197">
    <property type="taxonomic scope" value="Bacteria"/>
</dbReference>
<proteinExistence type="inferred from homology"/>
<evidence type="ECO:0000256" key="3">
    <source>
        <dbReference type="ARBA" id="ARBA00022980"/>
    </source>
</evidence>
<gene>
    <name evidence="6" type="primary">rplP</name>
    <name evidence="9" type="ORF">HMPREF1705_03072</name>
</gene>
<evidence type="ECO:0000256" key="4">
    <source>
        <dbReference type="ARBA" id="ARBA00023274"/>
    </source>
</evidence>
<dbReference type="GO" id="GO:0000049">
    <property type="term" value="F:tRNA binding"/>
    <property type="evidence" value="ECO:0007669"/>
    <property type="project" value="UniProtKB-KW"/>
</dbReference>
<keyword evidence="2 6" id="KW-0820">tRNA-binding</keyword>
<dbReference type="InterPro" id="IPR020798">
    <property type="entry name" value="Ribosomal_uL16_CS"/>
</dbReference>
<dbReference type="NCBIfam" id="TIGR01164">
    <property type="entry name" value="rplP_bact"/>
    <property type="match status" value="1"/>
</dbReference>
<evidence type="ECO:0000256" key="1">
    <source>
        <dbReference type="ARBA" id="ARBA00008931"/>
    </source>
</evidence>
<name>A0A0T5XBU1_9BACT</name>
<dbReference type="Gene3D" id="3.90.1170.10">
    <property type="entry name" value="Ribosomal protein L10e/L16"/>
    <property type="match status" value="1"/>
</dbReference>
<protein>
    <recommendedName>
        <fullName evidence="5 6">Large ribosomal subunit protein uL16</fullName>
    </recommendedName>
</protein>
<dbReference type="Pfam" id="PF00252">
    <property type="entry name" value="Ribosomal_L16"/>
    <property type="match status" value="1"/>
</dbReference>
<evidence type="ECO:0000256" key="5">
    <source>
        <dbReference type="ARBA" id="ARBA00035198"/>
    </source>
</evidence>
<dbReference type="PRINTS" id="PR00060">
    <property type="entry name" value="RIBOSOMALL16"/>
</dbReference>
<dbReference type="PANTHER" id="PTHR12220">
    <property type="entry name" value="50S/60S RIBOSOMAL PROTEIN L16"/>
    <property type="match status" value="1"/>
</dbReference>
<evidence type="ECO:0000313" key="10">
    <source>
        <dbReference type="Proteomes" id="UP000005273"/>
    </source>
</evidence>
<dbReference type="PROSITE" id="PS00586">
    <property type="entry name" value="RIBOSOMAL_L16_1"/>
    <property type="match status" value="1"/>
</dbReference>
<comment type="caution">
    <text evidence="9">The sequence shown here is derived from an EMBL/GenBank/DDBJ whole genome shotgun (WGS) entry which is preliminary data.</text>
</comment>
<dbReference type="EMBL" id="ACJX03000001">
    <property type="protein sequence ID" value="KRT35818.1"/>
    <property type="molecule type" value="Genomic_DNA"/>
</dbReference>
<dbReference type="FunFam" id="3.90.1170.10:FF:000001">
    <property type="entry name" value="50S ribosomal protein L16"/>
    <property type="match status" value="1"/>
</dbReference>
<keyword evidence="4 6" id="KW-0687">Ribonucleoprotein</keyword>
<dbReference type="SUPFAM" id="SSF54686">
    <property type="entry name" value="Ribosomal protein L16p/L10e"/>
    <property type="match status" value="1"/>
</dbReference>
<dbReference type="InterPro" id="IPR047873">
    <property type="entry name" value="Ribosomal_uL16"/>
</dbReference>
<evidence type="ECO:0000313" key="9">
    <source>
        <dbReference type="EMBL" id="KRT35818.1"/>
    </source>
</evidence>
<comment type="similarity">
    <text evidence="1 6 7">Belongs to the universal ribosomal protein uL16 family.</text>
</comment>
<keyword evidence="6 8" id="KW-0694">RNA-binding</keyword>
<comment type="function">
    <text evidence="6 8">Binds 23S rRNA and is also seen to make contacts with the A and possibly P site tRNAs.</text>
</comment>
<dbReference type="InterPro" id="IPR016180">
    <property type="entry name" value="Ribosomal_uL16_dom"/>
</dbReference>
<dbReference type="InterPro" id="IPR000114">
    <property type="entry name" value="Ribosomal_uL16_bact-type"/>
</dbReference>
<keyword evidence="3 6" id="KW-0689">Ribosomal protein</keyword>
<dbReference type="OrthoDB" id="9802589at2"/>
<dbReference type="AlphaFoldDB" id="A0A0T5XBU1"/>
<dbReference type="PROSITE" id="PS00701">
    <property type="entry name" value="RIBOSOMAL_L16_2"/>
    <property type="match status" value="1"/>
</dbReference>
<reference evidence="10" key="1">
    <citation type="submission" date="2012-09" db="EMBL/GenBank/DDBJ databases">
        <authorList>
            <person name="Weinstock G."/>
            <person name="Sodergren E."/>
            <person name="Clifton S."/>
            <person name="Fulton L."/>
            <person name="Fulton B."/>
            <person name="Courtney L."/>
            <person name="Fronick C."/>
            <person name="Harrison M."/>
            <person name="Strong C."/>
            <person name="Farmer C."/>
            <person name="Delehaunty K."/>
            <person name="Markovic C."/>
            <person name="Hall O."/>
            <person name="Minx P."/>
            <person name="Tomlinson C."/>
            <person name="Mitreva M."/>
            <person name="Nelson J."/>
            <person name="Hou S."/>
            <person name="Wollam A."/>
            <person name="Pepin K.H."/>
            <person name="Johnson M."/>
            <person name="Bhonagiri V."/>
            <person name="Nash W.E."/>
            <person name="Suruliraj S."/>
            <person name="Warren W."/>
            <person name="Chinwalla A."/>
            <person name="Mardis E.R."/>
            <person name="Wilson R.K."/>
        </authorList>
    </citation>
    <scope>NUCLEOTIDE SEQUENCE [LARGE SCALE GENOMIC DNA]</scope>
    <source>
        <strain evidence="10">OS1</strain>
    </source>
</reference>
<organism evidence="9 10">
    <name type="scientific">Acetomicrobium hydrogeniformans ATCC BAA-1850</name>
    <dbReference type="NCBI Taxonomy" id="592015"/>
    <lineage>
        <taxon>Bacteria</taxon>
        <taxon>Thermotogati</taxon>
        <taxon>Synergistota</taxon>
        <taxon>Synergistia</taxon>
        <taxon>Synergistales</taxon>
        <taxon>Acetomicrobiaceae</taxon>
        <taxon>Acetomicrobium</taxon>
    </lineage>
</organism>
<dbReference type="GO" id="GO:0019843">
    <property type="term" value="F:rRNA binding"/>
    <property type="evidence" value="ECO:0007669"/>
    <property type="project" value="UniProtKB-UniRule"/>
</dbReference>
<keyword evidence="6 8" id="KW-0699">rRNA-binding</keyword>
<dbReference type="STRING" id="592015.HMPREF1705_03072"/>
<comment type="subunit">
    <text evidence="6 8">Part of the 50S ribosomal subunit.</text>
</comment>
<evidence type="ECO:0000256" key="8">
    <source>
        <dbReference type="RuleBase" id="RU004414"/>
    </source>
</evidence>
<sequence length="141" mass="15966">MLMPKRVKYRKPFRKPLRGRTKGGATVAFGDYGLQALENVWLTARQIEAARIAITRKMKKGGKLWIRVFPDVAYTKKPLETRMGKGKGAPEYWVAPVKRGRVIFEVAGVSREVVEEAFRSAAHKLPIKVRVIEREEMGGEA</sequence>